<feature type="domain" description="Myb/SANT-like DNA-binding" evidence="4">
    <location>
        <begin position="7"/>
        <end position="70"/>
    </location>
</feature>
<dbReference type="EMBL" id="KK116466">
    <property type="protein sequence ID" value="KFM67842.1"/>
    <property type="molecule type" value="Genomic_DNA"/>
</dbReference>
<organism evidence="5 6">
    <name type="scientific">Stegodyphus mimosarum</name>
    <name type="common">African social velvet spider</name>
    <dbReference type="NCBI Taxonomy" id="407821"/>
    <lineage>
        <taxon>Eukaryota</taxon>
        <taxon>Metazoa</taxon>
        <taxon>Ecdysozoa</taxon>
        <taxon>Arthropoda</taxon>
        <taxon>Chelicerata</taxon>
        <taxon>Arachnida</taxon>
        <taxon>Araneae</taxon>
        <taxon>Araneomorphae</taxon>
        <taxon>Entelegynae</taxon>
        <taxon>Eresoidea</taxon>
        <taxon>Eresidae</taxon>
        <taxon>Stegodyphus</taxon>
    </lineage>
</organism>
<feature type="non-terminal residue" evidence="5">
    <location>
        <position position="91"/>
    </location>
</feature>
<dbReference type="InterPro" id="IPR028002">
    <property type="entry name" value="Myb_DNA-bind_5"/>
</dbReference>
<reference evidence="5 6" key="1">
    <citation type="submission" date="2013-11" db="EMBL/GenBank/DDBJ databases">
        <title>Genome sequencing of Stegodyphus mimosarum.</title>
        <authorList>
            <person name="Bechsgaard J."/>
        </authorList>
    </citation>
    <scope>NUCLEOTIDE SEQUENCE [LARGE SCALE GENOMIC DNA]</scope>
</reference>
<comment type="function">
    <text evidence="3">Involved in transvection phenomena (= synapsis-dependent gene expression), where the synaptic pairing of chromosomes carrying genes with which zeste interacts influences the expression of these genes. Zeste binds to DNA and stimulates transcription from a nearby promoter.</text>
</comment>
<dbReference type="AlphaFoldDB" id="A0A087TRV3"/>
<protein>
    <recommendedName>
        <fullName evidence="2">Regulatory protein zeste</fullName>
    </recommendedName>
</protein>
<comment type="subunit">
    <text evidence="1">Self-associates forming complexes of several hundred monomers.</text>
</comment>
<evidence type="ECO:0000256" key="3">
    <source>
        <dbReference type="ARBA" id="ARBA00025466"/>
    </source>
</evidence>
<sequence length="91" mass="10803">MNFEKKRSCRITSRQLETLVTFMEKHPEFSSGKLTPEMNKSTRKEMWEQLALQLNYDGWGPIKTADQWRKVCMTLLTNCMLLITLVLNKYQ</sequence>
<evidence type="ECO:0000313" key="5">
    <source>
        <dbReference type="EMBL" id="KFM67842.1"/>
    </source>
</evidence>
<keyword evidence="6" id="KW-1185">Reference proteome</keyword>
<proteinExistence type="predicted"/>
<dbReference type="Proteomes" id="UP000054359">
    <property type="component" value="Unassembled WGS sequence"/>
</dbReference>
<name>A0A087TRV3_STEMI</name>
<evidence type="ECO:0000256" key="2">
    <source>
        <dbReference type="ARBA" id="ARBA00016807"/>
    </source>
</evidence>
<accession>A0A087TRV3</accession>
<dbReference type="Pfam" id="PF13873">
    <property type="entry name" value="Myb_DNA-bind_5"/>
    <property type="match status" value="1"/>
</dbReference>
<evidence type="ECO:0000256" key="1">
    <source>
        <dbReference type="ARBA" id="ARBA00011764"/>
    </source>
</evidence>
<gene>
    <name evidence="5" type="ORF">X975_00642</name>
</gene>
<evidence type="ECO:0000313" key="6">
    <source>
        <dbReference type="Proteomes" id="UP000054359"/>
    </source>
</evidence>
<evidence type="ECO:0000259" key="4">
    <source>
        <dbReference type="Pfam" id="PF13873"/>
    </source>
</evidence>
<dbReference type="OrthoDB" id="6508531at2759"/>